<protein>
    <submittedName>
        <fullName evidence="3">Cobyrinate a,c-diamide synthase</fullName>
    </submittedName>
</protein>
<dbReference type="SUPFAM" id="SSF52540">
    <property type="entry name" value="P-loop containing nucleoside triphosphate hydrolases"/>
    <property type="match status" value="1"/>
</dbReference>
<feature type="domain" description="CobQ/CobB/MinD/ParA nucleotide binding" evidence="2">
    <location>
        <begin position="5"/>
        <end position="183"/>
    </location>
</feature>
<sequence>MHAFVVAGTHSGVGKTTVAMCIAAALKKRGMRVQPFKVGPDFIDPTHYSFCEWAVNLDAFIMGEDGVRESFSKWMNGKDVGIVEGVMGLFDGYKLSDFASTAHVAKILNLPVVLVMDVRGMSLSALALFEGYKKFDKELKVVGAIFNGGTAFHEKLKRVFEAKGYKVFGILPKIKDLEIKSRHLGLHLGMESKKDWKILAEICERYIDVDGILEVSGINREITEELKPKFAKAKKKVIGIPFDEAFAFYYRDNLEILSNFGDLKFFSPLNG</sequence>
<evidence type="ECO:0000313" key="3">
    <source>
        <dbReference type="EMBL" id="HHF48923.1"/>
    </source>
</evidence>
<dbReference type="PANTHER" id="PTHR43873">
    <property type="entry name" value="COBYRINATE A,C-DIAMIDE SYNTHASE"/>
    <property type="match status" value="1"/>
</dbReference>
<dbReference type="Pfam" id="PF01656">
    <property type="entry name" value="CbiA"/>
    <property type="match status" value="1"/>
</dbReference>
<dbReference type="EMBL" id="DRUC01000113">
    <property type="protein sequence ID" value="HHF48923.1"/>
    <property type="molecule type" value="Genomic_DNA"/>
</dbReference>
<dbReference type="PANTHER" id="PTHR43873:SF1">
    <property type="entry name" value="COBYRINATE A,C-DIAMIDE SYNTHASE"/>
    <property type="match status" value="1"/>
</dbReference>
<proteinExistence type="predicted"/>
<evidence type="ECO:0000259" key="2">
    <source>
        <dbReference type="Pfam" id="PF01656"/>
    </source>
</evidence>
<dbReference type="InterPro" id="IPR002586">
    <property type="entry name" value="CobQ/CobB/MinD/ParA_Nub-bd_dom"/>
</dbReference>
<dbReference type="GO" id="GO:0009236">
    <property type="term" value="P:cobalamin biosynthetic process"/>
    <property type="evidence" value="ECO:0007669"/>
    <property type="project" value="UniProtKB-KW"/>
</dbReference>
<name>A0A7J3TK84_9EURY</name>
<keyword evidence="1" id="KW-0169">Cobalamin biosynthesis</keyword>
<organism evidence="3">
    <name type="scientific">Geoglobus ahangari</name>
    <dbReference type="NCBI Taxonomy" id="113653"/>
    <lineage>
        <taxon>Archaea</taxon>
        <taxon>Methanobacteriati</taxon>
        <taxon>Methanobacteriota</taxon>
        <taxon>Archaeoglobi</taxon>
        <taxon>Archaeoglobales</taxon>
        <taxon>Archaeoglobaceae</taxon>
        <taxon>Geoglobus</taxon>
    </lineage>
</organism>
<dbReference type="InterPro" id="IPR004484">
    <property type="entry name" value="CbiA/CobB_synth"/>
</dbReference>
<dbReference type="PROSITE" id="PS51274">
    <property type="entry name" value="GATASE_COBBQ"/>
    <property type="match status" value="1"/>
</dbReference>
<reference evidence="3" key="1">
    <citation type="journal article" date="2020" name="mSystems">
        <title>Genome- and Community-Level Interaction Insights into Carbon Utilization and Element Cycling Functions of Hydrothermarchaeota in Hydrothermal Sediment.</title>
        <authorList>
            <person name="Zhou Z."/>
            <person name="Liu Y."/>
            <person name="Xu W."/>
            <person name="Pan J."/>
            <person name="Luo Z.H."/>
            <person name="Li M."/>
        </authorList>
    </citation>
    <scope>NUCLEOTIDE SEQUENCE [LARGE SCALE GENOMIC DNA]</scope>
    <source>
        <strain evidence="3">SpSt-10</strain>
    </source>
</reference>
<dbReference type="AlphaFoldDB" id="A0A7J3TK84"/>
<dbReference type="NCBIfam" id="NF002204">
    <property type="entry name" value="PRK01077.1"/>
    <property type="match status" value="1"/>
</dbReference>
<comment type="caution">
    <text evidence="3">The sequence shown here is derived from an EMBL/GenBank/DDBJ whole genome shotgun (WGS) entry which is preliminary data.</text>
</comment>
<evidence type="ECO:0000256" key="1">
    <source>
        <dbReference type="ARBA" id="ARBA00022573"/>
    </source>
</evidence>
<dbReference type="Gene3D" id="3.40.50.300">
    <property type="entry name" value="P-loop containing nucleotide triphosphate hydrolases"/>
    <property type="match status" value="2"/>
</dbReference>
<accession>A0A7J3TK84</accession>
<dbReference type="InterPro" id="IPR027417">
    <property type="entry name" value="P-loop_NTPase"/>
</dbReference>
<dbReference type="CDD" id="cd05388">
    <property type="entry name" value="CobB_N"/>
    <property type="match status" value="1"/>
</dbReference>
<gene>
    <name evidence="3" type="ORF">ENL48_07435</name>
</gene>
<dbReference type="GO" id="GO:0042242">
    <property type="term" value="F:cobyrinic acid a,c-diamide synthase activity"/>
    <property type="evidence" value="ECO:0007669"/>
    <property type="project" value="InterPro"/>
</dbReference>